<dbReference type="KEGG" id="crq:GCK72_013937"/>
<organism evidence="1 2">
    <name type="scientific">Caenorhabditis remanei</name>
    <name type="common">Caenorhabditis vulgaris</name>
    <dbReference type="NCBI Taxonomy" id="31234"/>
    <lineage>
        <taxon>Eukaryota</taxon>
        <taxon>Metazoa</taxon>
        <taxon>Ecdysozoa</taxon>
        <taxon>Nematoda</taxon>
        <taxon>Chromadorea</taxon>
        <taxon>Rhabditida</taxon>
        <taxon>Rhabditina</taxon>
        <taxon>Rhabditomorpha</taxon>
        <taxon>Rhabditoidea</taxon>
        <taxon>Rhabditidae</taxon>
        <taxon>Peloderinae</taxon>
        <taxon>Caenorhabditis</taxon>
    </lineage>
</organism>
<protein>
    <submittedName>
        <fullName evidence="1">Uncharacterized protein</fullName>
    </submittedName>
</protein>
<dbReference type="RefSeq" id="XP_053584840.1">
    <property type="nucleotide sequence ID" value="XM_053730068.1"/>
</dbReference>
<accession>A0A6A5GS25</accession>
<evidence type="ECO:0000313" key="1">
    <source>
        <dbReference type="EMBL" id="KAF1757481.1"/>
    </source>
</evidence>
<reference evidence="1 2" key="1">
    <citation type="submission" date="2019-12" db="EMBL/GenBank/DDBJ databases">
        <title>Chromosome-level assembly of the Caenorhabditis remanei genome.</title>
        <authorList>
            <person name="Teterina A.A."/>
            <person name="Willis J.H."/>
            <person name="Phillips P.C."/>
        </authorList>
    </citation>
    <scope>NUCLEOTIDE SEQUENCE [LARGE SCALE GENOMIC DNA]</scope>
    <source>
        <strain evidence="1 2">PX506</strain>
        <tissue evidence="1">Whole organism</tissue>
    </source>
</reference>
<evidence type="ECO:0000313" key="2">
    <source>
        <dbReference type="Proteomes" id="UP000483820"/>
    </source>
</evidence>
<comment type="caution">
    <text evidence="1">The sequence shown here is derived from an EMBL/GenBank/DDBJ whole genome shotgun (WGS) entry which is preliminary data.</text>
</comment>
<sequence>MGGKWGEKFGRERWIFVGEEEEKDSYSVVTSRRSSCDPPCESCCLDEFSAGRSRALREFSLISLISCIPTCCINGANESAAISISCSPSEYASSISRLAAPTTRASAYLKQFLMNITDYCNSAEHLFIAGRRTGRDENGSRTDFPSPTGLYVPSYASDDIPASESAAPRAIRIGSLIGRFLRSDRFDGPPLIHCSSSSGSTGKL</sequence>
<dbReference type="AlphaFoldDB" id="A0A6A5GS25"/>
<dbReference type="CTD" id="78775837"/>
<name>A0A6A5GS25_CAERE</name>
<proteinExistence type="predicted"/>
<dbReference type="Proteomes" id="UP000483820">
    <property type="component" value="Chromosome IV"/>
</dbReference>
<dbReference type="GeneID" id="78775837"/>
<gene>
    <name evidence="1" type="ORF">GCK72_013937</name>
</gene>
<dbReference type="EMBL" id="WUAV01000004">
    <property type="protein sequence ID" value="KAF1757481.1"/>
    <property type="molecule type" value="Genomic_DNA"/>
</dbReference>